<evidence type="ECO:0000313" key="1">
    <source>
        <dbReference type="EMBL" id="RPA86060.1"/>
    </source>
</evidence>
<dbReference type="Proteomes" id="UP000275078">
    <property type="component" value="Unassembled WGS sequence"/>
</dbReference>
<evidence type="ECO:0000313" key="2">
    <source>
        <dbReference type="Proteomes" id="UP000275078"/>
    </source>
</evidence>
<organism evidence="1 2">
    <name type="scientific">Ascobolus immersus RN42</name>
    <dbReference type="NCBI Taxonomy" id="1160509"/>
    <lineage>
        <taxon>Eukaryota</taxon>
        <taxon>Fungi</taxon>
        <taxon>Dikarya</taxon>
        <taxon>Ascomycota</taxon>
        <taxon>Pezizomycotina</taxon>
        <taxon>Pezizomycetes</taxon>
        <taxon>Pezizales</taxon>
        <taxon>Ascobolaceae</taxon>
        <taxon>Ascobolus</taxon>
    </lineage>
</organism>
<dbReference type="EMBL" id="ML119651">
    <property type="protein sequence ID" value="RPA86060.1"/>
    <property type="molecule type" value="Genomic_DNA"/>
</dbReference>
<evidence type="ECO:0008006" key="3">
    <source>
        <dbReference type="Google" id="ProtNLM"/>
    </source>
</evidence>
<dbReference type="AlphaFoldDB" id="A0A3N4IPD9"/>
<sequence>MADSSIFLTVPIEIRLEVYRHCSAFTLLLLCHTCRQIYTDINTNPAIYKSSFGYLSPQWRDYWNVMPGNTHNAILRRQQARTSPHLILPRETPRLCMALVARIDDAERDTLRLFSKRENVVVGRWCSCDACGVVGGTRANSFRILWRPCGSVGSLQQFLSRRVLRA</sequence>
<accession>A0A3N4IPD9</accession>
<gene>
    <name evidence="1" type="ORF">BJ508DRAFT_159335</name>
</gene>
<keyword evidence="2" id="KW-1185">Reference proteome</keyword>
<name>A0A3N4IPD9_ASCIM</name>
<proteinExistence type="predicted"/>
<protein>
    <recommendedName>
        <fullName evidence="3">F-box domain-containing protein</fullName>
    </recommendedName>
</protein>
<reference evidence="1 2" key="1">
    <citation type="journal article" date="2018" name="Nat. Ecol. Evol.">
        <title>Pezizomycetes genomes reveal the molecular basis of ectomycorrhizal truffle lifestyle.</title>
        <authorList>
            <person name="Murat C."/>
            <person name="Payen T."/>
            <person name="Noel B."/>
            <person name="Kuo A."/>
            <person name="Morin E."/>
            <person name="Chen J."/>
            <person name="Kohler A."/>
            <person name="Krizsan K."/>
            <person name="Balestrini R."/>
            <person name="Da Silva C."/>
            <person name="Montanini B."/>
            <person name="Hainaut M."/>
            <person name="Levati E."/>
            <person name="Barry K.W."/>
            <person name="Belfiori B."/>
            <person name="Cichocki N."/>
            <person name="Clum A."/>
            <person name="Dockter R.B."/>
            <person name="Fauchery L."/>
            <person name="Guy J."/>
            <person name="Iotti M."/>
            <person name="Le Tacon F."/>
            <person name="Lindquist E.A."/>
            <person name="Lipzen A."/>
            <person name="Malagnac F."/>
            <person name="Mello A."/>
            <person name="Molinier V."/>
            <person name="Miyauchi S."/>
            <person name="Poulain J."/>
            <person name="Riccioni C."/>
            <person name="Rubini A."/>
            <person name="Sitrit Y."/>
            <person name="Splivallo R."/>
            <person name="Traeger S."/>
            <person name="Wang M."/>
            <person name="Zifcakova L."/>
            <person name="Wipf D."/>
            <person name="Zambonelli A."/>
            <person name="Paolocci F."/>
            <person name="Nowrousian M."/>
            <person name="Ottonello S."/>
            <person name="Baldrian P."/>
            <person name="Spatafora J.W."/>
            <person name="Henrissat B."/>
            <person name="Nagy L.G."/>
            <person name="Aury J.M."/>
            <person name="Wincker P."/>
            <person name="Grigoriev I.V."/>
            <person name="Bonfante P."/>
            <person name="Martin F.M."/>
        </authorList>
    </citation>
    <scope>NUCLEOTIDE SEQUENCE [LARGE SCALE GENOMIC DNA]</scope>
    <source>
        <strain evidence="1 2">RN42</strain>
    </source>
</reference>